<dbReference type="Proteomes" id="UP000808038">
    <property type="component" value="Unassembled WGS sequence"/>
</dbReference>
<protein>
    <submittedName>
        <fullName evidence="3">Uncharacterized protein</fullName>
    </submittedName>
</protein>
<keyword evidence="1" id="KW-0472">Membrane</keyword>
<dbReference type="GeneID" id="57978014"/>
<accession>A0A413FQE8</accession>
<reference evidence="3 4" key="2">
    <citation type="journal article" date="2021" name="Int. J. Food Microbiol.">
        <title>Safety demonstration of a microbial species for use in the food chain: Weissella confusa.</title>
        <authorList>
            <person name="Bourdichon F."/>
            <person name="Patrone V."/>
            <person name="Fontana A."/>
            <person name="Milani G."/>
            <person name="Morelli L."/>
        </authorList>
    </citation>
    <scope>NUCLEOTIDE SEQUENCE [LARGE SCALE GENOMIC DNA]</scope>
    <source>
        <strain evidence="2">CCUG 30943</strain>
        <strain evidence="3 4">CCUG 43002</strain>
    </source>
</reference>
<sequence length="168" mass="18926">MYYVVNQQKDTLTFYFPDGTSDFLIEKLVRLSRPNLTKLIAPFSIGDHIEDAMAFKQEFSAYEAGDLQIVSKPELMEMLKIGACEVAQERDRREDTLTMTLGLVLAGPLLFFLDMVIFESIGLNAVVSEIGAAAVVIFLFVAWIAVAWTAWGMKLEEKFENALSHLHK</sequence>
<feature type="transmembrane region" description="Helical" evidence="1">
    <location>
        <begin position="130"/>
        <end position="151"/>
    </location>
</feature>
<reference evidence="3" key="1">
    <citation type="submission" date="2020-02" db="EMBL/GenBank/DDBJ databases">
        <authorList>
            <person name="Fontana A."/>
            <person name="Patrone V."/>
            <person name="Morelli L."/>
        </authorList>
    </citation>
    <scope>NUCLEOTIDE SEQUENCE</scope>
    <source>
        <strain evidence="2">CCUG 30943</strain>
        <strain evidence="3">CCUG 43002</strain>
    </source>
</reference>
<dbReference type="Proteomes" id="UP000728106">
    <property type="component" value="Unassembled WGS sequence"/>
</dbReference>
<feature type="transmembrane region" description="Helical" evidence="1">
    <location>
        <begin position="97"/>
        <end position="118"/>
    </location>
</feature>
<dbReference type="AlphaFoldDB" id="A0A413FQE8"/>
<dbReference type="EMBL" id="JAAOCP010000012">
    <property type="protein sequence ID" value="MBJ7639587.1"/>
    <property type="molecule type" value="Genomic_DNA"/>
</dbReference>
<keyword evidence="4" id="KW-1185">Reference proteome</keyword>
<proteinExistence type="predicted"/>
<gene>
    <name evidence="3" type="ORF">HAU20_09370</name>
    <name evidence="2" type="ORF">HAU43_08450</name>
</gene>
<organism evidence="3 4">
    <name type="scientific">Weissella confusa</name>
    <name type="common">Lactobacillus confusus</name>
    <dbReference type="NCBI Taxonomy" id="1583"/>
    <lineage>
        <taxon>Bacteria</taxon>
        <taxon>Bacillati</taxon>
        <taxon>Bacillota</taxon>
        <taxon>Bacilli</taxon>
        <taxon>Lactobacillales</taxon>
        <taxon>Lactobacillaceae</taxon>
        <taxon>Weissella</taxon>
    </lineage>
</organism>
<evidence type="ECO:0000256" key="1">
    <source>
        <dbReference type="SAM" id="Phobius"/>
    </source>
</evidence>
<keyword evidence="1" id="KW-1133">Transmembrane helix</keyword>
<evidence type="ECO:0000313" key="4">
    <source>
        <dbReference type="Proteomes" id="UP000728106"/>
    </source>
</evidence>
<evidence type="ECO:0000313" key="3">
    <source>
        <dbReference type="EMBL" id="MBJ7639587.1"/>
    </source>
</evidence>
<dbReference type="EMBL" id="JAAOCX010000011">
    <property type="protein sequence ID" value="MBJ7633109.1"/>
    <property type="molecule type" value="Genomic_DNA"/>
</dbReference>
<comment type="caution">
    <text evidence="3">The sequence shown here is derived from an EMBL/GenBank/DDBJ whole genome shotgun (WGS) entry which is preliminary data.</text>
</comment>
<evidence type="ECO:0000313" key="2">
    <source>
        <dbReference type="EMBL" id="MBJ7633109.1"/>
    </source>
</evidence>
<dbReference type="RefSeq" id="WP_004560099.1">
    <property type="nucleotide sequence ID" value="NZ_ALXH01000035.1"/>
</dbReference>
<keyword evidence="1" id="KW-0812">Transmembrane</keyword>
<name>A0A413FQE8_WEICO</name>